<protein>
    <recommendedName>
        <fullName evidence="6">Orphan protein</fullName>
    </recommendedName>
</protein>
<evidence type="ECO:0000313" key="3">
    <source>
        <dbReference type="EMBL" id="TMP59812.1"/>
    </source>
</evidence>
<evidence type="ECO:0000313" key="4">
    <source>
        <dbReference type="Proteomes" id="UP000305730"/>
    </source>
</evidence>
<dbReference type="EMBL" id="PNCL01000039">
    <property type="protein sequence ID" value="TMP59812.1"/>
    <property type="molecule type" value="Genomic_DNA"/>
</dbReference>
<evidence type="ECO:0000313" key="2">
    <source>
        <dbReference type="EMBL" id="TMP43559.1"/>
    </source>
</evidence>
<evidence type="ECO:0000256" key="1">
    <source>
        <dbReference type="SAM" id="SignalP"/>
    </source>
</evidence>
<evidence type="ECO:0008006" key="6">
    <source>
        <dbReference type="Google" id="ProtNLM"/>
    </source>
</evidence>
<dbReference type="OrthoDB" id="6312485at2"/>
<feature type="chain" id="PRO_5024355530" description="Orphan protein" evidence="1">
    <location>
        <begin position="22"/>
        <end position="79"/>
    </location>
</feature>
<dbReference type="EMBL" id="PNCK01000029">
    <property type="protein sequence ID" value="TMP43559.1"/>
    <property type="molecule type" value="Genomic_DNA"/>
</dbReference>
<dbReference type="RefSeq" id="WP_138596545.1">
    <property type="nucleotide sequence ID" value="NZ_PNCK01000029.1"/>
</dbReference>
<gene>
    <name evidence="3" type="ORF">CWB96_08480</name>
    <name evidence="2" type="ORF">CWB97_08685</name>
</gene>
<evidence type="ECO:0000313" key="5">
    <source>
        <dbReference type="Proteomes" id="UP000307706"/>
    </source>
</evidence>
<reference evidence="4 5" key="1">
    <citation type="submission" date="2017-12" db="EMBL/GenBank/DDBJ databases">
        <authorList>
            <person name="Paulsen S."/>
            <person name="Gram L.K."/>
        </authorList>
    </citation>
    <scope>NUCLEOTIDE SEQUENCE [LARGE SCALE GENOMIC DNA]</scope>
    <source>
        <strain evidence="3 5">S2231</strain>
        <strain evidence="2 4">S2233</strain>
    </source>
</reference>
<feature type="signal peptide" evidence="1">
    <location>
        <begin position="1"/>
        <end position="21"/>
    </location>
</feature>
<dbReference type="Proteomes" id="UP000307706">
    <property type="component" value="Unassembled WGS sequence"/>
</dbReference>
<accession>A0A5S3XT96</accession>
<sequence length="79" mass="8712">MKAVLPLCAMALLSACQTNNSAELNHCAQQNYQCESSCGQSSLPDTMSQQLCNNECIETFNQCKVQAEKLTKNSDSQYQ</sequence>
<comment type="caution">
    <text evidence="3">The sequence shown here is derived from an EMBL/GenBank/DDBJ whole genome shotgun (WGS) entry which is preliminary data.</text>
</comment>
<dbReference type="PROSITE" id="PS51257">
    <property type="entry name" value="PROKAR_LIPOPROTEIN"/>
    <property type="match status" value="1"/>
</dbReference>
<proteinExistence type="predicted"/>
<keyword evidence="4" id="KW-1185">Reference proteome</keyword>
<dbReference type="Proteomes" id="UP000305730">
    <property type="component" value="Unassembled WGS sequence"/>
</dbReference>
<reference evidence="5" key="2">
    <citation type="submission" date="2019-06" db="EMBL/GenBank/DDBJ databases">
        <title>Co-occurence of chitin degradation, pigmentation and bioactivity in marine Pseudoalteromonas.</title>
        <authorList>
            <person name="Sonnenschein E.C."/>
            <person name="Bech P.K."/>
        </authorList>
    </citation>
    <scope>NUCLEOTIDE SEQUENCE [LARGE SCALE GENOMIC DNA]</scope>
    <source>
        <strain evidence="5">S2231</strain>
    </source>
</reference>
<reference evidence="3" key="3">
    <citation type="submission" date="2019-09" db="EMBL/GenBank/DDBJ databases">
        <title>Co-occurence of chitin degradation, pigmentation and bioactivity in marine Pseudoalteromonas.</title>
        <authorList>
            <person name="Sonnenschein E.C."/>
            <person name="Bech P.K."/>
        </authorList>
    </citation>
    <scope>NUCLEOTIDE SEQUENCE</scope>
    <source>
        <strain evidence="3">S2231</strain>
        <strain evidence="2 4">S2233</strain>
    </source>
</reference>
<dbReference type="AlphaFoldDB" id="A0A5S3XT96"/>
<keyword evidence="1" id="KW-0732">Signal</keyword>
<organism evidence="3 5">
    <name type="scientific">Pseudoalteromonas citrea</name>
    <dbReference type="NCBI Taxonomy" id="43655"/>
    <lineage>
        <taxon>Bacteria</taxon>
        <taxon>Pseudomonadati</taxon>
        <taxon>Pseudomonadota</taxon>
        <taxon>Gammaproteobacteria</taxon>
        <taxon>Alteromonadales</taxon>
        <taxon>Pseudoalteromonadaceae</taxon>
        <taxon>Pseudoalteromonas</taxon>
    </lineage>
</organism>
<name>A0A5S3XT96_9GAMM</name>